<gene>
    <name evidence="2" type="ORF">LTR05_002185</name>
</gene>
<keyword evidence="3" id="KW-1185">Reference proteome</keyword>
<dbReference type="PANTHER" id="PTHR28174:SF1">
    <property type="entry name" value="LARGE RIBOSOMAL SUBUNIT PROTEIN BL31M"/>
    <property type="match status" value="1"/>
</dbReference>
<dbReference type="Gene3D" id="6.20.130.10">
    <property type="match status" value="1"/>
</dbReference>
<dbReference type="GO" id="GO:0003735">
    <property type="term" value="F:structural constituent of ribosome"/>
    <property type="evidence" value="ECO:0007669"/>
    <property type="project" value="InterPro"/>
</dbReference>
<protein>
    <submittedName>
        <fullName evidence="2">Uncharacterized protein</fullName>
    </submittedName>
</protein>
<evidence type="ECO:0000256" key="1">
    <source>
        <dbReference type="SAM" id="MobiDB-lite"/>
    </source>
</evidence>
<feature type="compositionally biased region" description="Polar residues" evidence="1">
    <location>
        <begin position="166"/>
        <end position="177"/>
    </location>
</feature>
<accession>A0AAN7T322</accession>
<feature type="region of interest" description="Disordered" evidence="1">
    <location>
        <begin position="64"/>
        <end position="94"/>
    </location>
</feature>
<dbReference type="GO" id="GO:0005762">
    <property type="term" value="C:mitochondrial large ribosomal subunit"/>
    <property type="evidence" value="ECO:0007669"/>
    <property type="project" value="InterPro"/>
</dbReference>
<organism evidence="2 3">
    <name type="scientific">Lithohypha guttulata</name>
    <dbReference type="NCBI Taxonomy" id="1690604"/>
    <lineage>
        <taxon>Eukaryota</taxon>
        <taxon>Fungi</taxon>
        <taxon>Dikarya</taxon>
        <taxon>Ascomycota</taxon>
        <taxon>Pezizomycotina</taxon>
        <taxon>Eurotiomycetes</taxon>
        <taxon>Chaetothyriomycetidae</taxon>
        <taxon>Chaetothyriales</taxon>
        <taxon>Trichomeriaceae</taxon>
        <taxon>Lithohypha</taxon>
    </lineage>
</organism>
<evidence type="ECO:0000313" key="3">
    <source>
        <dbReference type="Proteomes" id="UP001309876"/>
    </source>
</evidence>
<feature type="region of interest" description="Disordered" evidence="1">
    <location>
        <begin position="1"/>
        <end position="27"/>
    </location>
</feature>
<proteinExistence type="predicted"/>
<dbReference type="AlphaFoldDB" id="A0AAN7T322"/>
<dbReference type="PANTHER" id="PTHR28174">
    <property type="entry name" value="54S RIBOSOMAL PROTEIN L36, MITOCHONDRIAL"/>
    <property type="match status" value="1"/>
</dbReference>
<name>A0AAN7T322_9EURO</name>
<comment type="caution">
    <text evidence="2">The sequence shown here is derived from an EMBL/GenBank/DDBJ whole genome shotgun (WGS) entry which is preliminary data.</text>
</comment>
<reference evidence="2 3" key="1">
    <citation type="submission" date="2023-08" db="EMBL/GenBank/DDBJ databases">
        <title>Black Yeasts Isolated from many extreme environments.</title>
        <authorList>
            <person name="Coleine C."/>
            <person name="Stajich J.E."/>
            <person name="Selbmann L."/>
        </authorList>
    </citation>
    <scope>NUCLEOTIDE SEQUENCE [LARGE SCALE GENOMIC DNA]</scope>
    <source>
        <strain evidence="2 3">CCFEE 5910</strain>
    </source>
</reference>
<dbReference type="GO" id="GO:0032543">
    <property type="term" value="P:mitochondrial translation"/>
    <property type="evidence" value="ECO:0007669"/>
    <property type="project" value="InterPro"/>
</dbReference>
<dbReference type="Proteomes" id="UP001309876">
    <property type="component" value="Unassembled WGS sequence"/>
</dbReference>
<dbReference type="InterPro" id="IPR034600">
    <property type="entry name" value="Ribosomal_bL31m"/>
</dbReference>
<evidence type="ECO:0000313" key="2">
    <source>
        <dbReference type="EMBL" id="KAK5087969.1"/>
    </source>
</evidence>
<feature type="region of interest" description="Disordered" evidence="1">
    <location>
        <begin position="157"/>
        <end position="177"/>
    </location>
</feature>
<dbReference type="EMBL" id="JAVRRJ010000002">
    <property type="protein sequence ID" value="KAK5087969.1"/>
    <property type="molecule type" value="Genomic_DNA"/>
</dbReference>
<sequence>MRTTSPVPVYRSSRDTRNAPLWNPSSRDLQNVEADEAGRLARFRERFGQSYNVAGLATAVGEEMTAHTTGEPDAPTSEGKAVKTPKKPKTSDDDLADMFGEDDDNALLQMINADSSKDIKSVEHGRCDQQRLYGVLYTAKAGTNLYALYPIPRPQITDDLEDDDPGNQSCLVPSSWV</sequence>